<feature type="compositionally biased region" description="Basic and acidic residues" evidence="8">
    <location>
        <begin position="1573"/>
        <end position="1585"/>
    </location>
</feature>
<dbReference type="InterPro" id="IPR005635">
    <property type="entry name" value="Inner_centromere_prot_ARK-bd"/>
</dbReference>
<dbReference type="EMBL" id="CP093346">
    <property type="protein sequence ID" value="WOG98496.1"/>
    <property type="molecule type" value="Genomic_DNA"/>
</dbReference>
<dbReference type="Proteomes" id="UP000077755">
    <property type="component" value="Chromosome 4"/>
</dbReference>
<keyword evidence="6" id="KW-0539">Nucleus</keyword>
<evidence type="ECO:0000313" key="11">
    <source>
        <dbReference type="Proteomes" id="UP000077755"/>
    </source>
</evidence>
<feature type="domain" description="Inner centromere protein ARK-binding" evidence="9">
    <location>
        <begin position="1682"/>
        <end position="1734"/>
    </location>
</feature>
<dbReference type="Pfam" id="PF03941">
    <property type="entry name" value="INCENP_ARK-bind"/>
    <property type="match status" value="1"/>
</dbReference>
<reference evidence="10" key="1">
    <citation type="journal article" date="2016" name="Nat. Genet.">
        <title>A high-quality carrot genome assembly provides new insights into carotenoid accumulation and asterid genome evolution.</title>
        <authorList>
            <person name="Iorizzo M."/>
            <person name="Ellison S."/>
            <person name="Senalik D."/>
            <person name="Zeng P."/>
            <person name="Satapoomin P."/>
            <person name="Huang J."/>
            <person name="Bowman M."/>
            <person name="Iovene M."/>
            <person name="Sanseverino W."/>
            <person name="Cavagnaro P."/>
            <person name="Yildiz M."/>
            <person name="Macko-Podgorni A."/>
            <person name="Moranska E."/>
            <person name="Grzebelus E."/>
            <person name="Grzebelus D."/>
            <person name="Ashrafi H."/>
            <person name="Zheng Z."/>
            <person name="Cheng S."/>
            <person name="Spooner D."/>
            <person name="Van Deynze A."/>
            <person name="Simon P."/>
        </authorList>
    </citation>
    <scope>NUCLEOTIDE SEQUENCE</scope>
    <source>
        <tissue evidence="10">Leaf</tissue>
    </source>
</reference>
<evidence type="ECO:0000256" key="8">
    <source>
        <dbReference type="SAM" id="MobiDB-lite"/>
    </source>
</evidence>
<sequence>MTTNVEKLVRNIFERTNGIIEQVKQQTYLYEQQLASNLLIQGINPPPWFLNPNLHSVSSDPQELNREELISDLLLPHARLTFPYSTGQCYLRSRVTGIRDNGELLDKLPNDIQIQDSNNVPDTGDEPRLVHESHGNDVGYSANCVPRLSSTYSHDQADVGITNISIKSGQSPGISRTSQLVIAQDGEKASDESHMIVGAFDNGLDGGNELLSSVPKCSSTDQTEFSIPNTDIAPDQSLARLQRSKSRQKALELRTSGKATKSRLSDENKRISFGAVTGVALCGIDSDEADHYKGLLKMDKSPYTSRGSSGKRVASGALCNENGTNNNCGRMTRSRSTCQRPSSVNEPSKLAVSYETVRKHRGEEKSVISQSKGIDLSMENGTSGQIKRSTTSCIQDICPNESLEICRTSTIEYEGVGSLSQLMDYDHQPLNEEIEVAVPFHASKEKSDEREEAAIEISKVREKESSKSLGNIMRSMSSSQQHSHVNDAVGLGTSCYIPEVDGGILGESSGKLSQNPDKPNEVLEVVKPSEVDCTNKSSKDTCHSNKLVPSATSFDIADLKVTHSRSDATENIPLLSSLNRSDENTHKDLSGSQLVLPVTKSSGIVNQEEKVPFATAIEHEGHLPGVGSNLDDFNIRTESEGLDVRLAADANFVVKPKQLDFNDLEDCRLNECDSLPSVIKSPQQYLQRTCHKLPEPESLEKSTNDYPSKVSFEMQLLPQSEACEEKTNAPEVDKTNTEECNEIETTLEAYIIGKHQVNHAEDGSDLHKRSYQDMHPPNCLLKEGCAEQRIDEGNFCCVRGTASEIIPIASQQQCSVPSAVPKLTPLVTEDPNSFLDEEVNMKDQPDGRCCIVDDEKKLQQNKHSFDCENINTLSSTEIMCLEDGSNNLAEGGLYTSASFGDHQNEYNNICSLEFGEAQPTLMSSLPKSRYRHIEFNSWPQLKRRKIDYQQTNCSSAIASLREQNLHSMQGGHRMSSHSKNAENDLDAVQKLLAFSSSCEQDGSESSGMFFEKMECHLADGTFCSPVFKNQQEDGQFCFTEQMKVVQTTCPSENEELGPCLVSSLSKQATRESQGSFVENFTTSYPPNEILAAKSLSPEQEFQKIFHVRNDGDLEDADILTSSRNPLLDCDPHLKDGGPVGLQCNNELAFDQNLPIYEGFVVDEHSDNVGLDASRDEINFTGNSMQRASILEQICRNVSMCTPLVHLSPTYKPFTNEDPCLSVPTRLHEHADRTSNISLSEDAGNHLQATSTNEVDSALRKMLYSDSLPYSGAQYSWNAKNCDTPVGRFCPRITSSLVNSEKRLSSNPELTCFRIEEDSCVLDETENVYDDDHIQEDISLAETNSCSSGEPPPETIEVFLNPPAAKKLHQTGGLDHSNAEIQSSVKQRLRSHSSNNKSKLWGKENLLSAAGAYNVKVSESLHNRLSKAKLSSTTSIRRGTQRLSEKVKRNNIVSNVTSFIPLVKQKQEAAVCKGKRDIKVRALEAAEAAKRQEEKKENERKIKKEALKLERAKIEQETLRQRELDKRKKEEELKKKEADLAARKRLREEEGRMEKERKRKRIVGWQGHRVQEEKTLAKIGEKEKRCANTGKSTNIRKESNSRTGKAQQLDKVSRDENTLKKPKSQTEFKGTKSSIQEVNIAPENCESLGTHDGSRKSTSMLDRLSSRSGDGHEKSYEMSPYQHSDDEEEEEDEMPTKKFIPTWASKNSVALVLSSQQQIDPSVIFPRESFCSMNEGNFVSRNVSELKSKDKIPLCPRVFVFMYNMATFELRSIYRLRNFR</sequence>
<evidence type="ECO:0000256" key="5">
    <source>
        <dbReference type="ARBA" id="ARBA00023212"/>
    </source>
</evidence>
<dbReference type="PANTHER" id="PTHR13738">
    <property type="entry name" value="TROPONIN I"/>
    <property type="match status" value="1"/>
</dbReference>
<reference evidence="10" key="2">
    <citation type="submission" date="2022-03" db="EMBL/GenBank/DDBJ databases">
        <title>Draft title - Genomic analysis of global carrot germplasm unveils the trajectory of domestication and the origin of high carotenoid orange carrot.</title>
        <authorList>
            <person name="Iorizzo M."/>
            <person name="Ellison S."/>
            <person name="Senalik D."/>
            <person name="Macko-Podgorni A."/>
            <person name="Grzebelus D."/>
            <person name="Bostan H."/>
            <person name="Rolling W."/>
            <person name="Curaba J."/>
            <person name="Simon P."/>
        </authorList>
    </citation>
    <scope>NUCLEOTIDE SEQUENCE</scope>
    <source>
        <tissue evidence="10">Leaf</tissue>
    </source>
</reference>
<evidence type="ECO:0000256" key="3">
    <source>
        <dbReference type="ARBA" id="ARBA00010042"/>
    </source>
</evidence>
<comment type="subcellular location">
    <subcellularLocation>
        <location evidence="2">Cytoplasm</location>
        <location evidence="2">Cytoskeleton</location>
        <location evidence="2">Spindle</location>
    </subcellularLocation>
    <subcellularLocation>
        <location evidence="1">Nucleus</location>
    </subcellularLocation>
</comment>
<evidence type="ECO:0000256" key="6">
    <source>
        <dbReference type="ARBA" id="ARBA00023242"/>
    </source>
</evidence>
<proteinExistence type="inferred from homology"/>
<accession>A0AAF0X0S0</accession>
<evidence type="ECO:0000256" key="4">
    <source>
        <dbReference type="ARBA" id="ARBA00022490"/>
    </source>
</evidence>
<dbReference type="InterPro" id="IPR050875">
    <property type="entry name" value="Troponin_I"/>
</dbReference>
<keyword evidence="11" id="KW-1185">Reference proteome</keyword>
<dbReference type="GO" id="GO:0005819">
    <property type="term" value="C:spindle"/>
    <property type="evidence" value="ECO:0007669"/>
    <property type="project" value="UniProtKB-SubCell"/>
</dbReference>
<feature type="region of interest" description="Disordered" evidence="8">
    <location>
        <begin position="1573"/>
        <end position="1693"/>
    </location>
</feature>
<protein>
    <recommendedName>
        <fullName evidence="9">Inner centromere protein ARK-binding domain-containing protein</fullName>
    </recommendedName>
</protein>
<keyword evidence="4" id="KW-0963">Cytoplasm</keyword>
<evidence type="ECO:0000259" key="9">
    <source>
        <dbReference type="Pfam" id="PF03941"/>
    </source>
</evidence>
<feature type="compositionally biased region" description="Basic and acidic residues" evidence="8">
    <location>
        <begin position="1610"/>
        <end position="1629"/>
    </location>
</feature>
<gene>
    <name evidence="10" type="ORF">DCAR_0417839</name>
</gene>
<comment type="similarity">
    <text evidence="3">Belongs to the INCENP family.</text>
</comment>
<evidence type="ECO:0000256" key="7">
    <source>
        <dbReference type="SAM" id="Coils"/>
    </source>
</evidence>
<evidence type="ECO:0000256" key="1">
    <source>
        <dbReference type="ARBA" id="ARBA00004123"/>
    </source>
</evidence>
<keyword evidence="5" id="KW-0206">Cytoskeleton</keyword>
<evidence type="ECO:0000256" key="2">
    <source>
        <dbReference type="ARBA" id="ARBA00004186"/>
    </source>
</evidence>
<feature type="region of interest" description="Disordered" evidence="8">
    <location>
        <begin position="244"/>
        <end position="266"/>
    </location>
</feature>
<evidence type="ECO:0000313" key="10">
    <source>
        <dbReference type="EMBL" id="WOG98496.1"/>
    </source>
</evidence>
<dbReference type="GO" id="GO:0005634">
    <property type="term" value="C:nucleus"/>
    <property type="evidence" value="ECO:0007669"/>
    <property type="project" value="UniProtKB-SubCell"/>
</dbReference>
<name>A0AAF0X0S0_DAUCS</name>
<keyword evidence="7" id="KW-0175">Coiled coil</keyword>
<organism evidence="10 11">
    <name type="scientific">Daucus carota subsp. sativus</name>
    <name type="common">Carrot</name>
    <dbReference type="NCBI Taxonomy" id="79200"/>
    <lineage>
        <taxon>Eukaryota</taxon>
        <taxon>Viridiplantae</taxon>
        <taxon>Streptophyta</taxon>
        <taxon>Embryophyta</taxon>
        <taxon>Tracheophyta</taxon>
        <taxon>Spermatophyta</taxon>
        <taxon>Magnoliopsida</taxon>
        <taxon>eudicotyledons</taxon>
        <taxon>Gunneridae</taxon>
        <taxon>Pentapetalae</taxon>
        <taxon>asterids</taxon>
        <taxon>campanulids</taxon>
        <taxon>Apiales</taxon>
        <taxon>Apiaceae</taxon>
        <taxon>Apioideae</taxon>
        <taxon>Scandiceae</taxon>
        <taxon>Daucinae</taxon>
        <taxon>Daucus</taxon>
        <taxon>Daucus sect. Daucus</taxon>
    </lineage>
</organism>
<dbReference type="PANTHER" id="PTHR13738:SF1">
    <property type="entry name" value="TROPONIN I"/>
    <property type="match status" value="1"/>
</dbReference>
<feature type="coiled-coil region" evidence="7">
    <location>
        <begin position="1478"/>
        <end position="1545"/>
    </location>
</feature>